<keyword evidence="4" id="KW-1185">Reference proteome</keyword>
<evidence type="ECO:0000256" key="2">
    <source>
        <dbReference type="SAM" id="SignalP"/>
    </source>
</evidence>
<dbReference type="KEGG" id="gur:Gura_0086"/>
<organism evidence="3 4">
    <name type="scientific">Geotalea uraniireducens (strain Rf4)</name>
    <name type="common">Geobacter uraniireducens</name>
    <dbReference type="NCBI Taxonomy" id="351605"/>
    <lineage>
        <taxon>Bacteria</taxon>
        <taxon>Pseudomonadati</taxon>
        <taxon>Thermodesulfobacteriota</taxon>
        <taxon>Desulfuromonadia</taxon>
        <taxon>Geobacterales</taxon>
        <taxon>Geobacteraceae</taxon>
        <taxon>Geotalea</taxon>
    </lineage>
</organism>
<evidence type="ECO:0000313" key="4">
    <source>
        <dbReference type="Proteomes" id="UP000006695"/>
    </source>
</evidence>
<gene>
    <name evidence="3" type="ordered locus">Gura_0086</name>
</gene>
<dbReference type="RefSeq" id="WP_011937031.1">
    <property type="nucleotide sequence ID" value="NC_009483.1"/>
</dbReference>
<keyword evidence="2" id="KW-0732">Signal</keyword>
<dbReference type="AlphaFoldDB" id="A5GDQ1"/>
<feature type="chain" id="PRO_5002683438" description="YtkA-like domain-containing protein" evidence="2">
    <location>
        <begin position="24"/>
        <end position="175"/>
    </location>
</feature>
<keyword evidence="1" id="KW-0472">Membrane</keyword>
<accession>A5GDQ1</accession>
<sequence length="175" mass="19342">MINKMIPFFAALSLLVVPLSAFALEQSFTQNGLKAVIKLTPDELVAGKKVNLALKLEKDGQTVTDRKVTLAIYDKEVTEPTIKREVDLLDDEYVDSWSFEKPGDYKLAVSIADLQKPGETLHYEVKASVGEAKDAGHDGHEEHGFFSHHFGGGKWGWWGAGLMLIMMVPLMIVGL</sequence>
<evidence type="ECO:0000256" key="1">
    <source>
        <dbReference type="SAM" id="Phobius"/>
    </source>
</evidence>
<dbReference type="Proteomes" id="UP000006695">
    <property type="component" value="Chromosome"/>
</dbReference>
<dbReference type="HOGENOM" id="CLU_1553087_0_0_7"/>
<keyword evidence="1" id="KW-1133">Transmembrane helix</keyword>
<name>A5GDQ1_GEOUR</name>
<keyword evidence="1" id="KW-0812">Transmembrane</keyword>
<evidence type="ECO:0008006" key="5">
    <source>
        <dbReference type="Google" id="ProtNLM"/>
    </source>
</evidence>
<feature type="signal peptide" evidence="2">
    <location>
        <begin position="1"/>
        <end position="23"/>
    </location>
</feature>
<protein>
    <recommendedName>
        <fullName evidence="5">YtkA-like domain-containing protein</fullName>
    </recommendedName>
</protein>
<evidence type="ECO:0000313" key="3">
    <source>
        <dbReference type="EMBL" id="ABQ24302.1"/>
    </source>
</evidence>
<dbReference type="EMBL" id="CP000698">
    <property type="protein sequence ID" value="ABQ24302.1"/>
    <property type="molecule type" value="Genomic_DNA"/>
</dbReference>
<reference evidence="3 4" key="1">
    <citation type="submission" date="2007-05" db="EMBL/GenBank/DDBJ databases">
        <title>Complete sequence of Geobacter uraniireducens Rf4.</title>
        <authorList>
            <consortium name="US DOE Joint Genome Institute"/>
            <person name="Copeland A."/>
            <person name="Lucas S."/>
            <person name="Lapidus A."/>
            <person name="Barry K."/>
            <person name="Detter J.C."/>
            <person name="Glavina del Rio T."/>
            <person name="Hammon N."/>
            <person name="Israni S."/>
            <person name="Dalin E."/>
            <person name="Tice H."/>
            <person name="Pitluck S."/>
            <person name="Chertkov O."/>
            <person name="Brettin T."/>
            <person name="Bruce D."/>
            <person name="Han C."/>
            <person name="Schmutz J."/>
            <person name="Larimer F."/>
            <person name="Land M."/>
            <person name="Hauser L."/>
            <person name="Kyrpides N."/>
            <person name="Mikhailova N."/>
            <person name="Shelobolina E."/>
            <person name="Aklujkar M."/>
            <person name="Lovley D."/>
            <person name="Richardson P."/>
        </authorList>
    </citation>
    <scope>NUCLEOTIDE SEQUENCE [LARGE SCALE GENOMIC DNA]</scope>
    <source>
        <strain evidence="3 4">Rf4</strain>
    </source>
</reference>
<feature type="transmembrane region" description="Helical" evidence="1">
    <location>
        <begin position="155"/>
        <end position="173"/>
    </location>
</feature>
<dbReference type="OrthoDB" id="5397909at2"/>
<proteinExistence type="predicted"/>